<dbReference type="Gramene" id="RZC74823">
    <property type="protein sequence ID" value="RZC74823"/>
    <property type="gene ID" value="C5167_050302"/>
</dbReference>
<feature type="compositionally biased region" description="Polar residues" evidence="1">
    <location>
        <begin position="252"/>
        <end position="268"/>
    </location>
</feature>
<proteinExistence type="predicted"/>
<feature type="region of interest" description="Disordered" evidence="1">
    <location>
        <begin position="227"/>
        <end position="268"/>
    </location>
</feature>
<keyword evidence="3" id="KW-1185">Reference proteome</keyword>
<reference evidence="2 3" key="1">
    <citation type="journal article" date="2018" name="Science">
        <title>The opium poppy genome and morphinan production.</title>
        <authorList>
            <person name="Guo L."/>
            <person name="Winzer T."/>
            <person name="Yang X."/>
            <person name="Li Y."/>
            <person name="Ning Z."/>
            <person name="He Z."/>
            <person name="Teodor R."/>
            <person name="Lu Y."/>
            <person name="Bowser T.A."/>
            <person name="Graham I.A."/>
            <person name="Ye K."/>
        </authorList>
    </citation>
    <scope>NUCLEOTIDE SEQUENCE [LARGE SCALE GENOMIC DNA]</scope>
    <source>
        <strain evidence="3">cv. HN1</strain>
        <tissue evidence="2">Leaves</tissue>
    </source>
</reference>
<dbReference type="Proteomes" id="UP000316621">
    <property type="component" value="Chromosome 8"/>
</dbReference>
<evidence type="ECO:0000313" key="3">
    <source>
        <dbReference type="Proteomes" id="UP000316621"/>
    </source>
</evidence>
<accession>A0A4Y7KNA1</accession>
<evidence type="ECO:0000313" key="2">
    <source>
        <dbReference type="EMBL" id="RZC74823.1"/>
    </source>
</evidence>
<organism evidence="2 3">
    <name type="scientific">Papaver somniferum</name>
    <name type="common">Opium poppy</name>
    <dbReference type="NCBI Taxonomy" id="3469"/>
    <lineage>
        <taxon>Eukaryota</taxon>
        <taxon>Viridiplantae</taxon>
        <taxon>Streptophyta</taxon>
        <taxon>Embryophyta</taxon>
        <taxon>Tracheophyta</taxon>
        <taxon>Spermatophyta</taxon>
        <taxon>Magnoliopsida</taxon>
        <taxon>Ranunculales</taxon>
        <taxon>Papaveraceae</taxon>
        <taxon>Papaveroideae</taxon>
        <taxon>Papaver</taxon>
    </lineage>
</organism>
<dbReference type="AlphaFoldDB" id="A0A4Y7KNA1"/>
<gene>
    <name evidence="2" type="ORF">C5167_050302</name>
</gene>
<sequence>MMMIVKISKCGHSRGAWINYLRPMVGSEIQGIRLLKCQQVWAQCLNPGSVPASVAMIIQEGFDEHNPALEDRVPSNFPVPHGQSTPRPLTTGLPRNEGTVPGFGDAMPLSIPFIDTSDQGEGQQQSFPISMPVRAPLLPLGPHPSLLSPGGSYQQSHHMPQMQPPPSHFLPHSHLSCPSPMAVPQLPPTPGQMGMQSSTSRRVPAMPQGHMMSMNLMHSGWEPANALQQPPHGGYANGIPTIQGPSDPALSRSIQPQTTCSNVNGSST</sequence>
<evidence type="ECO:0000256" key="1">
    <source>
        <dbReference type="SAM" id="MobiDB-lite"/>
    </source>
</evidence>
<dbReference type="EMBL" id="CM010722">
    <property type="protein sequence ID" value="RZC74823.1"/>
    <property type="molecule type" value="Genomic_DNA"/>
</dbReference>
<dbReference type="STRING" id="3469.A0A4Y7KNA1"/>
<name>A0A4Y7KNA1_PAPSO</name>
<protein>
    <submittedName>
        <fullName evidence="2">Uncharacterized protein</fullName>
    </submittedName>
</protein>